<dbReference type="AlphaFoldDB" id="A0A7X1EJN4"/>
<comment type="caution">
    <text evidence="4">The sequence shown here is derived from an EMBL/GenBank/DDBJ whole genome shotgun (WGS) entry which is preliminary data.</text>
</comment>
<name>A0A7X1EJN4_9ENTR</name>
<dbReference type="InterPro" id="IPR016103">
    <property type="entry name" value="ProQ/FinO"/>
</dbReference>
<sequence>METTTPVTHHASKATTRKNRAQRLLIKELFPALFQGNHPLPMKNGIKDDMLTQIVRRGLDISEEKLQQSLRACCCSQVYQMRIINSRARRDIDGKPVEPISLEDKKHAWRRICKYRKENGLKPLQNPLKSKKNQHAATKKKGPGINPQKTNA</sequence>
<dbReference type="InterPro" id="IPR036442">
    <property type="entry name" value="ProQ/FinO_sf"/>
</dbReference>
<protein>
    <recommendedName>
        <fullName evidence="3">ProQ/FinO domain-containing protein</fullName>
    </recommendedName>
</protein>
<feature type="domain" description="ProQ/FinO" evidence="3">
    <location>
        <begin position="16"/>
        <end position="128"/>
    </location>
</feature>
<dbReference type="EMBL" id="JACLAG010000010">
    <property type="protein sequence ID" value="MBC2622684.1"/>
    <property type="molecule type" value="Genomic_DNA"/>
</dbReference>
<dbReference type="Proteomes" id="UP000548504">
    <property type="component" value="Unassembled WGS sequence"/>
</dbReference>
<evidence type="ECO:0000313" key="4">
    <source>
        <dbReference type="EMBL" id="MBC2622684.1"/>
    </source>
</evidence>
<dbReference type="GO" id="GO:0003723">
    <property type="term" value="F:RNA binding"/>
    <property type="evidence" value="ECO:0007669"/>
    <property type="project" value="UniProtKB-KW"/>
</dbReference>
<dbReference type="SMART" id="SM00945">
    <property type="entry name" value="ProQ"/>
    <property type="match status" value="1"/>
</dbReference>
<evidence type="ECO:0000256" key="2">
    <source>
        <dbReference type="SAM" id="MobiDB-lite"/>
    </source>
</evidence>
<reference evidence="4 5" key="1">
    <citation type="submission" date="2020-08" db="EMBL/GenBank/DDBJ databases">
        <title>Emergence and comparative genomics analysis of Citrobacter in Fennec fox imported from North Africa to China.</title>
        <authorList>
            <person name="Zheng B."/>
        </authorList>
    </citation>
    <scope>NUCLEOTIDE SEQUENCE [LARGE SCALE GENOMIC DNA]</scope>
    <source>
        <strain evidence="4 5">FF141</strain>
    </source>
</reference>
<evidence type="ECO:0000259" key="3">
    <source>
        <dbReference type="SMART" id="SM00945"/>
    </source>
</evidence>
<dbReference type="Gene3D" id="1.10.1710.10">
    <property type="entry name" value="ProQ/FinO domain"/>
    <property type="match status" value="1"/>
</dbReference>
<proteinExistence type="predicted"/>
<evidence type="ECO:0000313" key="5">
    <source>
        <dbReference type="Proteomes" id="UP000548504"/>
    </source>
</evidence>
<dbReference type="Pfam" id="PF04352">
    <property type="entry name" value="ProQ"/>
    <property type="match status" value="1"/>
</dbReference>
<gene>
    <name evidence="4" type="ORF">H7I73_23890</name>
</gene>
<feature type="region of interest" description="Disordered" evidence="2">
    <location>
        <begin position="120"/>
        <end position="152"/>
    </location>
</feature>
<keyword evidence="1" id="KW-0694">RNA-binding</keyword>
<organism evidence="4 5">
    <name type="scientific">Citrobacter cronae</name>
    <dbReference type="NCBI Taxonomy" id="1748967"/>
    <lineage>
        <taxon>Bacteria</taxon>
        <taxon>Pseudomonadati</taxon>
        <taxon>Pseudomonadota</taxon>
        <taxon>Gammaproteobacteria</taxon>
        <taxon>Enterobacterales</taxon>
        <taxon>Enterobacteriaceae</taxon>
        <taxon>Citrobacter</taxon>
        <taxon>Citrobacter freundii complex</taxon>
    </lineage>
</organism>
<accession>A0A7X1EJN4</accession>
<feature type="compositionally biased region" description="Basic residues" evidence="2">
    <location>
        <begin position="129"/>
        <end position="142"/>
    </location>
</feature>
<dbReference type="SUPFAM" id="SSF48657">
    <property type="entry name" value="FinO-like"/>
    <property type="match status" value="1"/>
</dbReference>
<dbReference type="RefSeq" id="WP_185656563.1">
    <property type="nucleotide sequence ID" value="NZ_JACLAG010000010.1"/>
</dbReference>
<evidence type="ECO:0000256" key="1">
    <source>
        <dbReference type="ARBA" id="ARBA00022884"/>
    </source>
</evidence>